<feature type="transmembrane region" description="Helical" evidence="10">
    <location>
        <begin position="45"/>
        <end position="70"/>
    </location>
</feature>
<feature type="transmembrane region" description="Helical" evidence="10">
    <location>
        <begin position="310"/>
        <end position="331"/>
    </location>
</feature>
<keyword evidence="2" id="KW-1003">Cell membrane</keyword>
<evidence type="ECO:0000256" key="4">
    <source>
        <dbReference type="ARBA" id="ARBA00022692"/>
    </source>
</evidence>
<evidence type="ECO:0000256" key="2">
    <source>
        <dbReference type="ARBA" id="ARBA00022475"/>
    </source>
</evidence>
<gene>
    <name evidence="11" type="ORF">XYLVIOL_LOCUS2296</name>
</gene>
<feature type="transmembrane region" description="Helical" evidence="10">
    <location>
        <begin position="285"/>
        <end position="304"/>
    </location>
</feature>
<comment type="caution">
    <text evidence="10">Lacks conserved residue(s) required for the propagation of feature annotation.</text>
</comment>
<evidence type="ECO:0000256" key="9">
    <source>
        <dbReference type="ARBA" id="ARBA00023224"/>
    </source>
</evidence>
<evidence type="ECO:0000313" key="11">
    <source>
        <dbReference type="EMBL" id="CAL7936657.1"/>
    </source>
</evidence>
<comment type="similarity">
    <text evidence="10">Belongs to the insect chemoreceptor superfamily. Heteromeric odorant receptor channel (TC 1.A.69) family.</text>
</comment>
<feature type="transmembrane region" description="Helical" evidence="10">
    <location>
        <begin position="82"/>
        <end position="101"/>
    </location>
</feature>
<dbReference type="PANTHER" id="PTHR21137">
    <property type="entry name" value="ODORANT RECEPTOR"/>
    <property type="match status" value="1"/>
</dbReference>
<organism evidence="11 12">
    <name type="scientific">Xylocopa violacea</name>
    <name type="common">Violet carpenter bee</name>
    <name type="synonym">Apis violacea</name>
    <dbReference type="NCBI Taxonomy" id="135666"/>
    <lineage>
        <taxon>Eukaryota</taxon>
        <taxon>Metazoa</taxon>
        <taxon>Ecdysozoa</taxon>
        <taxon>Arthropoda</taxon>
        <taxon>Hexapoda</taxon>
        <taxon>Insecta</taxon>
        <taxon>Pterygota</taxon>
        <taxon>Neoptera</taxon>
        <taxon>Endopterygota</taxon>
        <taxon>Hymenoptera</taxon>
        <taxon>Apocrita</taxon>
        <taxon>Aculeata</taxon>
        <taxon>Apoidea</taxon>
        <taxon>Anthophila</taxon>
        <taxon>Apidae</taxon>
        <taxon>Xylocopa</taxon>
        <taxon>Xylocopa</taxon>
    </lineage>
</organism>
<evidence type="ECO:0000313" key="12">
    <source>
        <dbReference type="Proteomes" id="UP001642520"/>
    </source>
</evidence>
<dbReference type="Pfam" id="PF02949">
    <property type="entry name" value="7tm_6"/>
    <property type="match status" value="1"/>
</dbReference>
<keyword evidence="5 10" id="KW-0552">Olfaction</keyword>
<comment type="subcellular location">
    <subcellularLocation>
        <location evidence="1 10">Cell membrane</location>
        <topology evidence="1 10">Multi-pass membrane protein</topology>
    </subcellularLocation>
</comment>
<evidence type="ECO:0000256" key="1">
    <source>
        <dbReference type="ARBA" id="ARBA00004651"/>
    </source>
</evidence>
<feature type="transmembrane region" description="Helical" evidence="10">
    <location>
        <begin position="383"/>
        <end position="402"/>
    </location>
</feature>
<evidence type="ECO:0000256" key="3">
    <source>
        <dbReference type="ARBA" id="ARBA00022606"/>
    </source>
</evidence>
<sequence>MTTKSAIAGTSRHSHIDYSLQPTRWFLKPIGAWPAMATTSTCERVLSIVSNVICYSSLLFVVIICLPHAFLEADSVYTKLKSLGPVSHWFVSSINYTTLLLRRREIRYCVEHMETDWRTTTREKDQEVMLKYAKLGRYVATFCAAFMQGGVLSFCVVQALSTEVILVGNETRIVHALPCPVYKKLMNVDDSPANEIILFTQIWSAFIANTSTVGIFNLAAILAAHACGQLNIVMEKITEFVNESRNRRRAAALKELGLIVEHHLKTLNFISCIEEVMNRICFFELFRCTLVICIIGYWILMDWADQNTKNLTTCVMMFMAICFNIFIMCYIGEILTEQCKKVGDVVYMTNWYHLPEKIILHLILIIARSSVVVEITAGKLVHMTLYTFGDVIKTGFVYLNFLRKMS</sequence>
<keyword evidence="3 10" id="KW-0716">Sensory transduction</keyword>
<dbReference type="InterPro" id="IPR004117">
    <property type="entry name" value="7tm6_olfct_rcpt"/>
</dbReference>
<keyword evidence="9 10" id="KW-0807">Transducer</keyword>
<feature type="transmembrane region" description="Helical" evidence="10">
    <location>
        <begin position="138"/>
        <end position="160"/>
    </location>
</feature>
<proteinExistence type="inferred from homology"/>
<feature type="transmembrane region" description="Helical" evidence="10">
    <location>
        <begin position="358"/>
        <end position="377"/>
    </location>
</feature>
<dbReference type="PANTHER" id="PTHR21137:SF35">
    <property type="entry name" value="ODORANT RECEPTOR 19A-RELATED"/>
    <property type="match status" value="1"/>
</dbReference>
<reference evidence="11 12" key="1">
    <citation type="submission" date="2024-08" db="EMBL/GenBank/DDBJ databases">
        <authorList>
            <person name="Will J Nash"/>
            <person name="Angela Man"/>
            <person name="Seanna McTaggart"/>
            <person name="Kendall Baker"/>
            <person name="Tom Barker"/>
            <person name="Leah Catchpole"/>
            <person name="Alex Durrant"/>
            <person name="Karim Gharbi"/>
            <person name="Naomi Irish"/>
            <person name="Gemy Kaithakottil"/>
            <person name="Debby Ku"/>
            <person name="Aaliyah Providence"/>
            <person name="Felix Shaw"/>
            <person name="David Swarbreck"/>
            <person name="Chris Watkins"/>
            <person name="Ann M. McCartney"/>
            <person name="Giulio Formenti"/>
            <person name="Alice Mouton"/>
            <person name="Noel Vella"/>
            <person name="Bjorn M von Reumont"/>
            <person name="Adriana Vella"/>
            <person name="Wilfried Haerty"/>
        </authorList>
    </citation>
    <scope>NUCLEOTIDE SEQUENCE [LARGE SCALE GENOMIC DNA]</scope>
</reference>
<dbReference type="Proteomes" id="UP001642520">
    <property type="component" value="Unassembled WGS sequence"/>
</dbReference>
<evidence type="ECO:0000256" key="8">
    <source>
        <dbReference type="ARBA" id="ARBA00023170"/>
    </source>
</evidence>
<keyword evidence="6 10" id="KW-1133">Transmembrane helix</keyword>
<evidence type="ECO:0000256" key="6">
    <source>
        <dbReference type="ARBA" id="ARBA00022989"/>
    </source>
</evidence>
<protein>
    <recommendedName>
        <fullName evidence="10">Odorant receptor</fullName>
    </recommendedName>
</protein>
<keyword evidence="12" id="KW-1185">Reference proteome</keyword>
<keyword evidence="7 10" id="KW-0472">Membrane</keyword>
<dbReference type="EMBL" id="CAXAJV020001287">
    <property type="protein sequence ID" value="CAL7936657.1"/>
    <property type="molecule type" value="Genomic_DNA"/>
</dbReference>
<evidence type="ECO:0000256" key="7">
    <source>
        <dbReference type="ARBA" id="ARBA00023136"/>
    </source>
</evidence>
<keyword evidence="4 10" id="KW-0812">Transmembrane</keyword>
<evidence type="ECO:0000256" key="10">
    <source>
        <dbReference type="RuleBase" id="RU351113"/>
    </source>
</evidence>
<evidence type="ECO:0000256" key="5">
    <source>
        <dbReference type="ARBA" id="ARBA00022725"/>
    </source>
</evidence>
<keyword evidence="8 10" id="KW-0675">Receptor</keyword>
<name>A0ABP1N6Q7_XYLVO</name>
<comment type="caution">
    <text evidence="11">The sequence shown here is derived from an EMBL/GenBank/DDBJ whole genome shotgun (WGS) entry which is preliminary data.</text>
</comment>
<feature type="transmembrane region" description="Helical" evidence="10">
    <location>
        <begin position="202"/>
        <end position="224"/>
    </location>
</feature>
<accession>A0ABP1N6Q7</accession>